<keyword evidence="6 8" id="KW-0472">Membrane</keyword>
<feature type="transmembrane region" description="Helical" evidence="8">
    <location>
        <begin position="314"/>
        <end position="333"/>
    </location>
</feature>
<comment type="subcellular location">
    <subcellularLocation>
        <location evidence="1">Cell membrane</location>
        <topology evidence="1">Multi-pass membrane protein</topology>
    </subcellularLocation>
</comment>
<feature type="region of interest" description="Disordered" evidence="7">
    <location>
        <begin position="1"/>
        <end position="35"/>
    </location>
</feature>
<name>A0A285QA65_9SPHN</name>
<organism evidence="10 11">
    <name type="scientific">Sphingomonas guangdongensis</name>
    <dbReference type="NCBI Taxonomy" id="1141890"/>
    <lineage>
        <taxon>Bacteria</taxon>
        <taxon>Pseudomonadati</taxon>
        <taxon>Pseudomonadota</taxon>
        <taxon>Alphaproteobacteria</taxon>
        <taxon>Sphingomonadales</taxon>
        <taxon>Sphingomonadaceae</taxon>
        <taxon>Sphingomonas</taxon>
    </lineage>
</organism>
<sequence>MTTQPGSSCQADPLIGSNRPAPIGDPHVHPPAPTGALLDNREAALADGLEAMGGSDRPADTSPLRPFRHAIFRDVWVANLLSRFGGLIQSVGASWLMVSLGASATLISLVQTSTTLPIMLFSLIAGALADTFDRRQLMLVAQAFMLLVSVALSLCAWFGVLTPWLLLVFTFLIGTGAALNGPAWQASVGDMVPRDDLPAAVSLNSMGFNVARSTGPAVGGLIVAASGAAAAFAVNAVSYLGLLIVLARWRSPDRPERLQRETLGRAVGAGVRYVALSPTLMTVLARSLVFGLGASAVPALMPLVARDLVAGGPLTFGLLLGAFGIGAVVGAYYSSGLRQRLSTEGFVRAALLALAAASIVTAYSSFTALTMAALFVGGAGWVLALSTFNVTVQMASPRWVVGRTLALYQMSAFGGMALGSWLWGAVTERTGVDIALLAAAGVSLACLLIGFRYPLPAAQKLDLEPLGRWREPRLALPIEARSGPVVTTIEYHIAEEWLPEFLRLMVERRRIRRRDGARHWSLMRDLEAPEVWVERYDTPTWTENVRHNERATRADADVADRLRALHTPGERPRVHRLIVRDLDAVLDPAADLAALDQPLTDPARQA</sequence>
<keyword evidence="3" id="KW-1003">Cell membrane</keyword>
<evidence type="ECO:0000256" key="3">
    <source>
        <dbReference type="ARBA" id="ARBA00022475"/>
    </source>
</evidence>
<protein>
    <submittedName>
        <fullName evidence="10">Predicted arabinose efflux permease, MFS family</fullName>
    </submittedName>
</protein>
<feature type="compositionally biased region" description="Polar residues" evidence="7">
    <location>
        <begin position="1"/>
        <end position="10"/>
    </location>
</feature>
<dbReference type="GO" id="GO:0022857">
    <property type="term" value="F:transmembrane transporter activity"/>
    <property type="evidence" value="ECO:0007669"/>
    <property type="project" value="InterPro"/>
</dbReference>
<dbReference type="PANTHER" id="PTHR23513">
    <property type="entry name" value="INTEGRAL MEMBRANE EFFLUX PROTEIN-RELATED"/>
    <property type="match status" value="1"/>
</dbReference>
<dbReference type="AlphaFoldDB" id="A0A285QA65"/>
<feature type="transmembrane region" description="Helical" evidence="8">
    <location>
        <begin position="270"/>
        <end position="294"/>
    </location>
</feature>
<evidence type="ECO:0000256" key="6">
    <source>
        <dbReference type="ARBA" id="ARBA00023136"/>
    </source>
</evidence>
<evidence type="ECO:0000256" key="2">
    <source>
        <dbReference type="ARBA" id="ARBA00022448"/>
    </source>
</evidence>
<dbReference type="GO" id="GO:0005886">
    <property type="term" value="C:plasma membrane"/>
    <property type="evidence" value="ECO:0007669"/>
    <property type="project" value="UniProtKB-SubCell"/>
</dbReference>
<evidence type="ECO:0000313" key="10">
    <source>
        <dbReference type="EMBL" id="SOB78711.1"/>
    </source>
</evidence>
<dbReference type="Pfam" id="PF05977">
    <property type="entry name" value="MFS_3"/>
    <property type="match status" value="1"/>
</dbReference>
<feature type="transmembrane region" description="Helical" evidence="8">
    <location>
        <begin position="144"/>
        <end position="173"/>
    </location>
</feature>
<keyword evidence="4 8" id="KW-0812">Transmembrane</keyword>
<dbReference type="InterPro" id="IPR010290">
    <property type="entry name" value="TM_effector"/>
</dbReference>
<dbReference type="Gene3D" id="1.20.1250.20">
    <property type="entry name" value="MFS general substrate transporter like domains"/>
    <property type="match status" value="1"/>
</dbReference>
<evidence type="ECO:0000256" key="4">
    <source>
        <dbReference type="ARBA" id="ARBA00022692"/>
    </source>
</evidence>
<dbReference type="InterPro" id="IPR020846">
    <property type="entry name" value="MFS_dom"/>
</dbReference>
<feature type="transmembrane region" description="Helical" evidence="8">
    <location>
        <begin position="432"/>
        <end position="451"/>
    </location>
</feature>
<feature type="transmembrane region" description="Helical" evidence="8">
    <location>
        <begin position="116"/>
        <end position="132"/>
    </location>
</feature>
<dbReference type="SUPFAM" id="SSF103473">
    <property type="entry name" value="MFS general substrate transporter"/>
    <property type="match status" value="1"/>
</dbReference>
<evidence type="ECO:0000256" key="5">
    <source>
        <dbReference type="ARBA" id="ARBA00022989"/>
    </source>
</evidence>
<evidence type="ECO:0000256" key="1">
    <source>
        <dbReference type="ARBA" id="ARBA00004651"/>
    </source>
</evidence>
<feature type="transmembrane region" description="Helical" evidence="8">
    <location>
        <begin position="345"/>
        <end position="366"/>
    </location>
</feature>
<feature type="transmembrane region" description="Helical" evidence="8">
    <location>
        <begin position="372"/>
        <end position="392"/>
    </location>
</feature>
<dbReference type="CDD" id="cd06173">
    <property type="entry name" value="MFS_MefA_like"/>
    <property type="match status" value="1"/>
</dbReference>
<gene>
    <name evidence="10" type="ORF">SAMN06297144_0176</name>
</gene>
<keyword evidence="2" id="KW-0813">Transport</keyword>
<evidence type="ECO:0000256" key="7">
    <source>
        <dbReference type="SAM" id="MobiDB-lite"/>
    </source>
</evidence>
<dbReference type="PANTHER" id="PTHR23513:SF11">
    <property type="entry name" value="STAPHYLOFERRIN A TRANSPORTER"/>
    <property type="match status" value="1"/>
</dbReference>
<feature type="domain" description="Major facilitator superfamily (MFS) profile" evidence="9">
    <location>
        <begin position="71"/>
        <end position="458"/>
    </location>
</feature>
<keyword evidence="5 8" id="KW-1133">Transmembrane helix</keyword>
<dbReference type="Proteomes" id="UP000219494">
    <property type="component" value="Unassembled WGS sequence"/>
</dbReference>
<dbReference type="InterPro" id="IPR036259">
    <property type="entry name" value="MFS_trans_sf"/>
</dbReference>
<evidence type="ECO:0000259" key="9">
    <source>
        <dbReference type="PROSITE" id="PS50850"/>
    </source>
</evidence>
<evidence type="ECO:0000256" key="8">
    <source>
        <dbReference type="SAM" id="Phobius"/>
    </source>
</evidence>
<evidence type="ECO:0000313" key="11">
    <source>
        <dbReference type="Proteomes" id="UP000219494"/>
    </source>
</evidence>
<keyword evidence="11" id="KW-1185">Reference proteome</keyword>
<feature type="transmembrane region" description="Helical" evidence="8">
    <location>
        <begin position="221"/>
        <end position="249"/>
    </location>
</feature>
<reference evidence="10 11" key="1">
    <citation type="submission" date="2017-07" db="EMBL/GenBank/DDBJ databases">
        <authorList>
            <person name="Sun Z.S."/>
            <person name="Albrecht U."/>
            <person name="Echele G."/>
            <person name="Lee C.C."/>
        </authorList>
    </citation>
    <scope>NUCLEOTIDE SEQUENCE [LARGE SCALE GENOMIC DNA]</scope>
    <source>
        <strain evidence="10 11">CGMCC 1.12672</strain>
    </source>
</reference>
<dbReference type="PROSITE" id="PS50850">
    <property type="entry name" value="MFS"/>
    <property type="match status" value="1"/>
</dbReference>
<accession>A0A285QA65</accession>
<feature type="transmembrane region" description="Helical" evidence="8">
    <location>
        <begin position="404"/>
        <end position="426"/>
    </location>
</feature>
<dbReference type="EMBL" id="OBMI01000001">
    <property type="protein sequence ID" value="SOB78711.1"/>
    <property type="molecule type" value="Genomic_DNA"/>
</dbReference>
<proteinExistence type="predicted"/>